<dbReference type="EMBL" id="CP059733">
    <property type="protein sequence ID" value="WDE07815.1"/>
    <property type="molecule type" value="Genomic_DNA"/>
</dbReference>
<evidence type="ECO:0008006" key="3">
    <source>
        <dbReference type="Google" id="ProtNLM"/>
    </source>
</evidence>
<name>A0AAF0CCE1_9GAMM</name>
<gene>
    <name evidence="1" type="ORF">SG34_013575</name>
</gene>
<dbReference type="Proteomes" id="UP000032352">
    <property type="component" value="Chromosome"/>
</dbReference>
<dbReference type="AlphaFoldDB" id="A0AAF0CCE1"/>
<accession>A0AAF0CCE1</accession>
<reference evidence="1 2" key="1">
    <citation type="journal article" date="2015" name="Genome Announc.">
        <title>Draft Genome Sequences of Marine Isolates of Thalassomonas viridans and Thalassomonas actiniarum.</title>
        <authorList>
            <person name="Olonade I."/>
            <person name="van Zyl L.J."/>
            <person name="Trindade M."/>
        </authorList>
    </citation>
    <scope>NUCLEOTIDE SEQUENCE [LARGE SCALE GENOMIC DNA]</scope>
    <source>
        <strain evidence="1 2">XOM25</strain>
    </source>
</reference>
<sequence length="109" mass="12789">MSSVPEKDWKLFRKLQADLTARVCDSVFVKVEELAKSRKNKEHQSYLNLYELVQEQDQLIGEYFNNPTRNNALLKIVALQSNNILTKEEFSLFSEETQVRVNEIIGLRR</sequence>
<organism evidence="1 2">
    <name type="scientific">Thalassomonas viridans</name>
    <dbReference type="NCBI Taxonomy" id="137584"/>
    <lineage>
        <taxon>Bacteria</taxon>
        <taxon>Pseudomonadati</taxon>
        <taxon>Pseudomonadota</taxon>
        <taxon>Gammaproteobacteria</taxon>
        <taxon>Alteromonadales</taxon>
        <taxon>Colwelliaceae</taxon>
        <taxon>Thalassomonas</taxon>
    </lineage>
</organism>
<protein>
    <recommendedName>
        <fullName evidence="3">Peptide ABC transporter substrate-binding protein</fullName>
    </recommendedName>
</protein>
<reference evidence="1 2" key="2">
    <citation type="journal article" date="2022" name="Mar. Drugs">
        <title>Bioassay-Guided Fractionation Leads to the Detection of Cholic Acid Generated by the Rare Thalassomonas sp.</title>
        <authorList>
            <person name="Pheiffer F."/>
            <person name="Schneider Y.K."/>
            <person name="Hansen E.H."/>
            <person name="Andersen J.H."/>
            <person name="Isaksson J."/>
            <person name="Busche T."/>
            <person name="R C."/>
            <person name="Kalinowski J."/>
            <person name="Zyl L.V."/>
            <person name="Trindade M."/>
        </authorList>
    </citation>
    <scope>NUCLEOTIDE SEQUENCE [LARGE SCALE GENOMIC DNA]</scope>
    <source>
        <strain evidence="1 2">XOM25</strain>
    </source>
</reference>
<evidence type="ECO:0000313" key="1">
    <source>
        <dbReference type="EMBL" id="WDE07815.1"/>
    </source>
</evidence>
<dbReference type="KEGG" id="tvd:SG34_013575"/>
<keyword evidence="2" id="KW-1185">Reference proteome</keyword>
<dbReference type="RefSeq" id="WP_044841348.1">
    <property type="nucleotide sequence ID" value="NZ_CP059733.1"/>
</dbReference>
<evidence type="ECO:0000313" key="2">
    <source>
        <dbReference type="Proteomes" id="UP000032352"/>
    </source>
</evidence>
<proteinExistence type="predicted"/>